<sequence length="270" mass="30210">MALVALMHYGAVRQAASTLWCTKDWDSIIVNEAEQASNDDKWRLWISRPMRNIKDPAPTRCRTKNQAEIQGSSGSNFAERKSESSDPTKSEKLSYNTNQFMGQLKGRLSAFSPPPLDPITLAVSTSNSSPASILEAALIRCLTQPGMALQDNPYEADPVAVPEHQLVSPIHCHFRKPHVISKMGLAPALIVFLVILGSAFLVAMGYAVHIRFGTKDEDKKRLQPLVEQEEYMRSVRQRNFNWLRAYCRDHGIRRPPVASSYNESDASAWA</sequence>
<evidence type="ECO:0000313" key="4">
    <source>
        <dbReference type="Proteomes" id="UP000316270"/>
    </source>
</evidence>
<evidence type="ECO:0000256" key="1">
    <source>
        <dbReference type="SAM" id="MobiDB-lite"/>
    </source>
</evidence>
<proteinExistence type="predicted"/>
<keyword evidence="2" id="KW-0472">Membrane</keyword>
<dbReference type="OrthoDB" id="3641893at2759"/>
<feature type="compositionally biased region" description="Polar residues" evidence="1">
    <location>
        <begin position="64"/>
        <end position="76"/>
    </location>
</feature>
<feature type="region of interest" description="Disordered" evidence="1">
    <location>
        <begin position="55"/>
        <end position="94"/>
    </location>
</feature>
<reference evidence="3 4" key="1">
    <citation type="submission" date="2019-07" db="EMBL/GenBank/DDBJ databases">
        <title>Finished genome of Venturia effusa.</title>
        <authorList>
            <person name="Young C.A."/>
            <person name="Cox M.P."/>
            <person name="Ganley A.R.D."/>
            <person name="David W.J."/>
        </authorList>
    </citation>
    <scope>NUCLEOTIDE SEQUENCE [LARGE SCALE GENOMIC DNA]</scope>
    <source>
        <strain evidence="4">albino</strain>
    </source>
</reference>
<keyword evidence="4" id="KW-1185">Reference proteome</keyword>
<feature type="compositionally biased region" description="Basic and acidic residues" evidence="1">
    <location>
        <begin position="78"/>
        <end position="92"/>
    </location>
</feature>
<name>A0A517LPJ0_9PEZI</name>
<accession>A0A517LPJ0</accession>
<protein>
    <submittedName>
        <fullName evidence="3">Uncharacterized protein</fullName>
    </submittedName>
</protein>
<keyword evidence="2" id="KW-1133">Transmembrane helix</keyword>
<organism evidence="3 4">
    <name type="scientific">Venturia effusa</name>
    <dbReference type="NCBI Taxonomy" id="50376"/>
    <lineage>
        <taxon>Eukaryota</taxon>
        <taxon>Fungi</taxon>
        <taxon>Dikarya</taxon>
        <taxon>Ascomycota</taxon>
        <taxon>Pezizomycotina</taxon>
        <taxon>Dothideomycetes</taxon>
        <taxon>Pleosporomycetidae</taxon>
        <taxon>Venturiales</taxon>
        <taxon>Venturiaceae</taxon>
        <taxon>Venturia</taxon>
    </lineage>
</organism>
<gene>
    <name evidence="3" type="ORF">FKW77_001371</name>
</gene>
<dbReference type="EMBL" id="CP042202">
    <property type="protein sequence ID" value="QDS77568.1"/>
    <property type="molecule type" value="Genomic_DNA"/>
</dbReference>
<keyword evidence="2" id="KW-0812">Transmembrane</keyword>
<evidence type="ECO:0000256" key="2">
    <source>
        <dbReference type="SAM" id="Phobius"/>
    </source>
</evidence>
<dbReference type="AlphaFoldDB" id="A0A517LPJ0"/>
<evidence type="ECO:0000313" key="3">
    <source>
        <dbReference type="EMBL" id="QDS77568.1"/>
    </source>
</evidence>
<feature type="transmembrane region" description="Helical" evidence="2">
    <location>
        <begin position="185"/>
        <end position="208"/>
    </location>
</feature>
<dbReference type="Proteomes" id="UP000316270">
    <property type="component" value="Chromosome 18"/>
</dbReference>